<feature type="transmembrane region" description="Helical" evidence="6">
    <location>
        <begin position="207"/>
        <end position="230"/>
    </location>
</feature>
<dbReference type="InterPro" id="IPR004814">
    <property type="entry name" value="Oligopep_transpt"/>
</dbReference>
<keyword evidence="5 6" id="KW-0472">Membrane</keyword>
<evidence type="ECO:0000313" key="8">
    <source>
        <dbReference type="Proteomes" id="UP001593833"/>
    </source>
</evidence>
<feature type="transmembrane region" description="Helical" evidence="6">
    <location>
        <begin position="430"/>
        <end position="447"/>
    </location>
</feature>
<dbReference type="InterPro" id="IPR004813">
    <property type="entry name" value="OPT"/>
</dbReference>
<keyword evidence="8" id="KW-1185">Reference proteome</keyword>
<keyword evidence="4 6" id="KW-1133">Transmembrane helix</keyword>
<dbReference type="Proteomes" id="UP001593833">
    <property type="component" value="Unassembled WGS sequence"/>
</dbReference>
<evidence type="ECO:0000256" key="5">
    <source>
        <dbReference type="ARBA" id="ARBA00023136"/>
    </source>
</evidence>
<dbReference type="EMBL" id="JBHPKH010000004">
    <property type="protein sequence ID" value="MFC1572131.1"/>
    <property type="molecule type" value="Genomic_DNA"/>
</dbReference>
<feature type="transmembrane region" description="Helical" evidence="6">
    <location>
        <begin position="545"/>
        <end position="566"/>
    </location>
</feature>
<feature type="transmembrane region" description="Helical" evidence="6">
    <location>
        <begin position="344"/>
        <end position="365"/>
    </location>
</feature>
<feature type="transmembrane region" description="Helical" evidence="6">
    <location>
        <begin position="587"/>
        <end position="610"/>
    </location>
</feature>
<evidence type="ECO:0000256" key="6">
    <source>
        <dbReference type="SAM" id="Phobius"/>
    </source>
</evidence>
<protein>
    <submittedName>
        <fullName evidence="7">OPT family oligopeptide transporter</fullName>
    </submittedName>
</protein>
<feature type="transmembrane region" description="Helical" evidence="6">
    <location>
        <begin position="59"/>
        <end position="78"/>
    </location>
</feature>
<evidence type="ECO:0000256" key="4">
    <source>
        <dbReference type="ARBA" id="ARBA00022989"/>
    </source>
</evidence>
<keyword evidence="2" id="KW-0813">Transport</keyword>
<feature type="transmembrane region" description="Helical" evidence="6">
    <location>
        <begin position="405"/>
        <end position="424"/>
    </location>
</feature>
<feature type="transmembrane region" description="Helical" evidence="6">
    <location>
        <begin position="468"/>
        <end position="488"/>
    </location>
</feature>
<keyword evidence="3 6" id="KW-0812">Transmembrane</keyword>
<dbReference type="InterPro" id="IPR045035">
    <property type="entry name" value="YSL-like"/>
</dbReference>
<name>A0ABV6YJ30_UNCEI</name>
<evidence type="ECO:0000256" key="1">
    <source>
        <dbReference type="ARBA" id="ARBA00004141"/>
    </source>
</evidence>
<feature type="transmembrane region" description="Helical" evidence="6">
    <location>
        <begin position="31"/>
        <end position="53"/>
    </location>
</feature>
<sequence length="662" mass="69258">MAPKRLPPTAYQIRDGEEYVPYVREASLSEFTFKAALCGIVLGVVFGAANTYLGLRAGLTISTSIPVAVLTVVAFRLLSMFGVRHSILEANMSQTIGSASSSVASGVLFTVPALFIWGMSPAWRQLTLLAMSGGLIGVLAMIPLRRFLIREEHGRLPYPEGMACAEVLVASEAGGKQATPVFLGLGVGMLVKLLTDGLKVVASKAHLALPLKASLSVSVSAPLIGVGWILGIRIASVMVAGGALSALVIIPLINAWGSGQTSPVFPETVKLIADMSPAEIWNRYVRYIGAGAVATGGIITLIKSIPTMIESFRLGLQRIRSTRETGGINQAADRRDRDLSLRTVFIVAGVVLLILTVVPGILGFIDTLAVRLIASLLIAVFAFFFVTVSSRIVGLVGVTSNPTSGMTIATLLGTSLVFLLLGWTDALGKATALMVGTVVCIASSIAGDTSQDLKTGYVLGATPRKQQIGELVGVITSAGFVCLVVTLLHRYVEGGLGGTELPAPQAILMKLVIDGVLDQSLPWILILVGAAIAGVAALFRIPVLAFAVGVYLPLYTMAAVFVGGLMRFLLLRGRSPRIAESRRERGVLFGSGLVGGGGLTGVLLAFWVALRGGQRISGIALNLPEWTGSVLSLVALAAILFVMARVAMGGTSSASSRVDQMR</sequence>
<comment type="caution">
    <text evidence="7">The sequence shown here is derived from an EMBL/GenBank/DDBJ whole genome shotgun (WGS) entry which is preliminary data.</text>
</comment>
<evidence type="ECO:0000256" key="3">
    <source>
        <dbReference type="ARBA" id="ARBA00022692"/>
    </source>
</evidence>
<gene>
    <name evidence="7" type="ORF">ACFL6M_00885</name>
</gene>
<dbReference type="PANTHER" id="PTHR31645:SF0">
    <property type="entry name" value="OLIGOPEPTIDE TRANSPORTER YGL114W-RELATED"/>
    <property type="match status" value="1"/>
</dbReference>
<feature type="transmembrane region" description="Helical" evidence="6">
    <location>
        <begin position="520"/>
        <end position="539"/>
    </location>
</feature>
<organism evidence="7 8">
    <name type="scientific">Eiseniibacteriota bacterium</name>
    <dbReference type="NCBI Taxonomy" id="2212470"/>
    <lineage>
        <taxon>Bacteria</taxon>
        <taxon>Candidatus Eiseniibacteriota</taxon>
    </lineage>
</organism>
<proteinExistence type="predicted"/>
<dbReference type="PANTHER" id="PTHR31645">
    <property type="entry name" value="OLIGOPEPTIDE TRANSPORTER YGL114W-RELATED"/>
    <property type="match status" value="1"/>
</dbReference>
<reference evidence="7 8" key="1">
    <citation type="submission" date="2024-09" db="EMBL/GenBank/DDBJ databases">
        <authorList>
            <person name="D'Angelo T."/>
        </authorList>
    </citation>
    <scope>NUCLEOTIDE SEQUENCE [LARGE SCALE GENOMIC DNA]</scope>
    <source>
        <strain evidence="7">SAG AM-320-E07</strain>
    </source>
</reference>
<evidence type="ECO:0000256" key="2">
    <source>
        <dbReference type="ARBA" id="ARBA00022448"/>
    </source>
</evidence>
<feature type="transmembrane region" description="Helical" evidence="6">
    <location>
        <begin position="126"/>
        <end position="144"/>
    </location>
</feature>
<feature type="transmembrane region" description="Helical" evidence="6">
    <location>
        <begin position="99"/>
        <end position="120"/>
    </location>
</feature>
<feature type="transmembrane region" description="Helical" evidence="6">
    <location>
        <begin position="630"/>
        <end position="648"/>
    </location>
</feature>
<dbReference type="NCBIfam" id="TIGR00728">
    <property type="entry name" value="OPT_sfam"/>
    <property type="match status" value="1"/>
</dbReference>
<dbReference type="Pfam" id="PF03169">
    <property type="entry name" value="OPT"/>
    <property type="match status" value="1"/>
</dbReference>
<evidence type="ECO:0000313" key="7">
    <source>
        <dbReference type="EMBL" id="MFC1572131.1"/>
    </source>
</evidence>
<accession>A0ABV6YJ30</accession>
<feature type="transmembrane region" description="Helical" evidence="6">
    <location>
        <begin position="371"/>
        <end position="393"/>
    </location>
</feature>
<feature type="transmembrane region" description="Helical" evidence="6">
    <location>
        <begin position="237"/>
        <end position="257"/>
    </location>
</feature>
<dbReference type="NCBIfam" id="TIGR00733">
    <property type="entry name" value="OPT family oligopeptide transporter"/>
    <property type="match status" value="1"/>
</dbReference>
<feature type="transmembrane region" description="Helical" evidence="6">
    <location>
        <begin position="284"/>
        <end position="302"/>
    </location>
</feature>
<comment type="subcellular location">
    <subcellularLocation>
        <location evidence="1">Membrane</location>
        <topology evidence="1">Multi-pass membrane protein</topology>
    </subcellularLocation>
</comment>